<dbReference type="RefSeq" id="XP_033603920.1">
    <property type="nucleotide sequence ID" value="XM_033749301.1"/>
</dbReference>
<accession>A0A6A6WGY0</accession>
<dbReference type="Gene3D" id="3.20.20.70">
    <property type="entry name" value="Aldolase class I"/>
    <property type="match status" value="1"/>
</dbReference>
<evidence type="ECO:0000259" key="1">
    <source>
        <dbReference type="Pfam" id="PF00724"/>
    </source>
</evidence>
<name>A0A6A6WGY0_9PEZI</name>
<dbReference type="GeneID" id="54490355"/>
<proteinExistence type="predicted"/>
<dbReference type="Pfam" id="PF00724">
    <property type="entry name" value="Oxidored_FMN"/>
    <property type="match status" value="1"/>
</dbReference>
<dbReference type="AlphaFoldDB" id="A0A6A6WGY0"/>
<feature type="domain" description="NADH:flavin oxidoreductase/NADH oxidase N-terminal" evidence="1">
    <location>
        <begin position="19"/>
        <end position="381"/>
    </location>
</feature>
<reference evidence="2" key="1">
    <citation type="journal article" date="2020" name="Stud. Mycol.">
        <title>101 Dothideomycetes genomes: a test case for predicting lifestyles and emergence of pathogens.</title>
        <authorList>
            <person name="Haridas S."/>
            <person name="Albert R."/>
            <person name="Binder M."/>
            <person name="Bloem J."/>
            <person name="Labutti K."/>
            <person name="Salamov A."/>
            <person name="Andreopoulos B."/>
            <person name="Baker S."/>
            <person name="Barry K."/>
            <person name="Bills G."/>
            <person name="Bluhm B."/>
            <person name="Cannon C."/>
            <person name="Castanera R."/>
            <person name="Culley D."/>
            <person name="Daum C."/>
            <person name="Ezra D."/>
            <person name="Gonzalez J."/>
            <person name="Henrissat B."/>
            <person name="Kuo A."/>
            <person name="Liang C."/>
            <person name="Lipzen A."/>
            <person name="Lutzoni F."/>
            <person name="Magnuson J."/>
            <person name="Mondo S."/>
            <person name="Nolan M."/>
            <person name="Ohm R."/>
            <person name="Pangilinan J."/>
            <person name="Park H.-J."/>
            <person name="Ramirez L."/>
            <person name="Alfaro M."/>
            <person name="Sun H."/>
            <person name="Tritt A."/>
            <person name="Yoshinaga Y."/>
            <person name="Zwiers L.-H."/>
            <person name="Turgeon B."/>
            <person name="Goodwin S."/>
            <person name="Spatafora J."/>
            <person name="Crous P."/>
            <person name="Grigoriev I."/>
        </authorList>
    </citation>
    <scope>NUCLEOTIDE SEQUENCE</scope>
    <source>
        <strain evidence="2">CBS 121739</strain>
    </source>
</reference>
<dbReference type="InterPro" id="IPR013785">
    <property type="entry name" value="Aldolase_TIM"/>
</dbReference>
<dbReference type="GO" id="GO:0010181">
    <property type="term" value="F:FMN binding"/>
    <property type="evidence" value="ECO:0007669"/>
    <property type="project" value="InterPro"/>
</dbReference>
<dbReference type="InterPro" id="IPR001155">
    <property type="entry name" value="OxRdtase_FMN_N"/>
</dbReference>
<sequence length="411" mass="46456">MVQPKNADSKIFSQLRIANGDIKLNHRIILAPLTRNRNVPCIPKDPLEPVRTWCPDEVVVEYYRQRTTEGGLLVSEGINPNQQGGGMPGTPGLWLPEHIAGWKKVVDAVHAKGGYIYCQLWHQGRTTIEHMTGMCTVSPSGVAWNDPEELYPYPVKGCRGEGESLKLADYTSIEMTVDMIKDTISDFCEAARRAVEECGFDGVEVHGANGYLPEQFLSDNTNLRTDHYGGTPQKACNFSLELMEGLAGTVGQQKVAIRLSPFGMYNQIRGTKRMETFTHLCRQLKSRLPNMSYASFIEPRYEQVFSANEKDAFLRSWGLASVDLSIFRKILGSTPFLTAGGWNDTNVRGLVESSQYDAVVMGRWFTSNPDLPQRLLEGRPLRQYERERFYGPFQDRERGYTDYDPWCQNES</sequence>
<dbReference type="SUPFAM" id="SSF51395">
    <property type="entry name" value="FMN-linked oxidoreductases"/>
    <property type="match status" value="1"/>
</dbReference>
<organism evidence="2 3">
    <name type="scientific">Pseudovirgaria hyperparasitica</name>
    <dbReference type="NCBI Taxonomy" id="470096"/>
    <lineage>
        <taxon>Eukaryota</taxon>
        <taxon>Fungi</taxon>
        <taxon>Dikarya</taxon>
        <taxon>Ascomycota</taxon>
        <taxon>Pezizomycotina</taxon>
        <taxon>Dothideomycetes</taxon>
        <taxon>Dothideomycetes incertae sedis</taxon>
        <taxon>Acrospermales</taxon>
        <taxon>Acrospermaceae</taxon>
        <taxon>Pseudovirgaria</taxon>
    </lineage>
</organism>
<dbReference type="PANTHER" id="PTHR22893:SF93">
    <property type="entry name" value="HYPOTHETICAL OXIDOREDUCTASE (EUROFUNG)"/>
    <property type="match status" value="1"/>
</dbReference>
<dbReference type="EMBL" id="ML996567">
    <property type="protein sequence ID" value="KAF2761469.1"/>
    <property type="molecule type" value="Genomic_DNA"/>
</dbReference>
<keyword evidence="3" id="KW-1185">Reference proteome</keyword>
<dbReference type="InterPro" id="IPR045247">
    <property type="entry name" value="Oye-like"/>
</dbReference>
<gene>
    <name evidence="2" type="ORF">EJ05DRAFT_536239</name>
</gene>
<evidence type="ECO:0000313" key="3">
    <source>
        <dbReference type="Proteomes" id="UP000799437"/>
    </source>
</evidence>
<dbReference type="Proteomes" id="UP000799437">
    <property type="component" value="Unassembled WGS sequence"/>
</dbReference>
<evidence type="ECO:0000313" key="2">
    <source>
        <dbReference type="EMBL" id="KAF2761469.1"/>
    </source>
</evidence>
<dbReference type="OrthoDB" id="276546at2759"/>
<dbReference type="GO" id="GO:0016491">
    <property type="term" value="F:oxidoreductase activity"/>
    <property type="evidence" value="ECO:0007669"/>
    <property type="project" value="InterPro"/>
</dbReference>
<dbReference type="PANTHER" id="PTHR22893">
    <property type="entry name" value="NADH OXIDOREDUCTASE-RELATED"/>
    <property type="match status" value="1"/>
</dbReference>
<protein>
    <submittedName>
        <fullName evidence="2">FMN-linked oxidoreductase</fullName>
    </submittedName>
</protein>